<dbReference type="RefSeq" id="WP_077839431.1">
    <property type="nucleotide sequence ID" value="NZ_JABTAE010000001.1"/>
</dbReference>
<dbReference type="InterPro" id="IPR026881">
    <property type="entry name" value="WYL_dom"/>
</dbReference>
<organism evidence="5 6">
    <name type="scientific">Clostridium beijerinckii</name>
    <name type="common">Clostridium MP</name>
    <dbReference type="NCBI Taxonomy" id="1520"/>
    <lineage>
        <taxon>Bacteria</taxon>
        <taxon>Bacillati</taxon>
        <taxon>Bacillota</taxon>
        <taxon>Clostridia</taxon>
        <taxon>Eubacteriales</taxon>
        <taxon>Clostridiaceae</taxon>
        <taxon>Clostridium</taxon>
    </lineage>
</organism>
<dbReference type="GO" id="GO:0003700">
    <property type="term" value="F:DNA-binding transcription factor activity"/>
    <property type="evidence" value="ECO:0007669"/>
    <property type="project" value="InterPro"/>
</dbReference>
<name>A0A1S8S496_CLOBE</name>
<feature type="domain" description="WYL" evidence="4">
    <location>
        <begin position="168"/>
        <end position="231"/>
    </location>
</feature>
<evidence type="ECO:0000256" key="2">
    <source>
        <dbReference type="ARBA" id="ARBA00023125"/>
    </source>
</evidence>
<dbReference type="GO" id="GO:0003677">
    <property type="term" value="F:DNA binding"/>
    <property type="evidence" value="ECO:0007669"/>
    <property type="project" value="UniProtKB-KW"/>
</dbReference>
<gene>
    <name evidence="5" type="ORF">CLBCK_29760</name>
</gene>
<dbReference type="InterPro" id="IPR018356">
    <property type="entry name" value="Tscrpt_reg_HTH_DeoR_CS"/>
</dbReference>
<dbReference type="PROSITE" id="PS52050">
    <property type="entry name" value="WYL"/>
    <property type="match status" value="1"/>
</dbReference>
<accession>A0A1S8S496</accession>
<sequence length="344" mass="41113">MEFIEENDKKIDIDEEIMSERLTIYRILDLYNLINKEKQFNKSAFVKDSGTSERTVRRDIKCLNDYFKRNYENNGSIGVCREINYCRKDNIYKVNLRGDSDFSESDIYAFVKVIIQSRAFTNKEIKRMLNILASQVNYASAIKEIIEKEGLYYVEPQHKKDIIDLLWIVRNSIERGKKIEFDYTRADGRKKHHIVNPIAIVFNEYYFYLIGEIEKENSKMEISFRVDRIENYIETKKNSTYPYGRFEEDKYRKKVQFMYTGDFKTIEFEFFGDSIEAVLDRLPTAKIIGKTDKGYKVRAEIYGEGVKRWILSQKEFLKVTKPQDYVEEIKNTIEKMYNMYTKNI</sequence>
<evidence type="ECO:0000256" key="1">
    <source>
        <dbReference type="ARBA" id="ARBA00023015"/>
    </source>
</evidence>
<dbReference type="PANTHER" id="PTHR34580">
    <property type="match status" value="1"/>
</dbReference>
<dbReference type="EMBL" id="LZZI01000054">
    <property type="protein sequence ID" value="OOM60277.1"/>
    <property type="molecule type" value="Genomic_DNA"/>
</dbReference>
<evidence type="ECO:0000313" key="6">
    <source>
        <dbReference type="Proteomes" id="UP000190973"/>
    </source>
</evidence>
<evidence type="ECO:0000259" key="4">
    <source>
        <dbReference type="Pfam" id="PF13280"/>
    </source>
</evidence>
<reference evidence="5 6" key="1">
    <citation type="submission" date="2016-05" db="EMBL/GenBank/DDBJ databases">
        <title>Microbial solvent formation.</title>
        <authorList>
            <person name="Poehlein A."/>
            <person name="Montoya Solano J.D."/>
            <person name="Flitsch S."/>
            <person name="Krabben P."/>
            <person name="Duerre P."/>
            <person name="Daniel R."/>
        </authorList>
    </citation>
    <scope>NUCLEOTIDE SEQUENCE [LARGE SCALE GENOMIC DNA]</scope>
    <source>
        <strain evidence="5 6">DSM 53</strain>
    </source>
</reference>
<proteinExistence type="predicted"/>
<dbReference type="InterPro" id="IPR051534">
    <property type="entry name" value="CBASS_pafABC_assoc_protein"/>
</dbReference>
<dbReference type="PROSITE" id="PS00894">
    <property type="entry name" value="HTH_DEOR_1"/>
    <property type="match status" value="1"/>
</dbReference>
<protein>
    <recommendedName>
        <fullName evidence="4">WYL domain-containing protein</fullName>
    </recommendedName>
</protein>
<dbReference type="Pfam" id="PF13280">
    <property type="entry name" value="WYL"/>
    <property type="match status" value="1"/>
</dbReference>
<keyword evidence="3" id="KW-0804">Transcription</keyword>
<dbReference type="PANTHER" id="PTHR34580:SF1">
    <property type="entry name" value="PROTEIN PAFC"/>
    <property type="match status" value="1"/>
</dbReference>
<comment type="caution">
    <text evidence="5">The sequence shown here is derived from an EMBL/GenBank/DDBJ whole genome shotgun (WGS) entry which is preliminary data.</text>
</comment>
<dbReference type="Proteomes" id="UP000190973">
    <property type="component" value="Unassembled WGS sequence"/>
</dbReference>
<dbReference type="AlphaFoldDB" id="A0A1S8S496"/>
<keyword evidence="2" id="KW-0238">DNA-binding</keyword>
<evidence type="ECO:0000256" key="3">
    <source>
        <dbReference type="ARBA" id="ARBA00023163"/>
    </source>
</evidence>
<keyword evidence="1" id="KW-0805">Transcription regulation</keyword>
<evidence type="ECO:0000313" key="5">
    <source>
        <dbReference type="EMBL" id="OOM60277.1"/>
    </source>
</evidence>